<keyword evidence="2" id="KW-1185">Reference proteome</keyword>
<evidence type="ECO:0000313" key="1">
    <source>
        <dbReference type="EMBL" id="MCD9637797.1"/>
    </source>
</evidence>
<protein>
    <submittedName>
        <fullName evidence="1">Uncharacterized protein</fullName>
    </submittedName>
</protein>
<dbReference type="EMBL" id="JACEIK010002561">
    <property type="protein sequence ID" value="MCD9637797.1"/>
    <property type="molecule type" value="Genomic_DNA"/>
</dbReference>
<comment type="caution">
    <text evidence="1">The sequence shown here is derived from an EMBL/GenBank/DDBJ whole genome shotgun (WGS) entry which is preliminary data.</text>
</comment>
<reference evidence="1 2" key="1">
    <citation type="journal article" date="2021" name="BMC Genomics">
        <title>Datura genome reveals duplications of psychoactive alkaloid biosynthetic genes and high mutation rate following tissue culture.</title>
        <authorList>
            <person name="Rajewski A."/>
            <person name="Carter-House D."/>
            <person name="Stajich J."/>
            <person name="Litt A."/>
        </authorList>
    </citation>
    <scope>NUCLEOTIDE SEQUENCE [LARGE SCALE GENOMIC DNA]</scope>
    <source>
        <strain evidence="1">AR-01</strain>
    </source>
</reference>
<proteinExistence type="predicted"/>
<sequence length="85" mass="10165">MINHEFSYLQDILFEVLRYIGIMDAVNRKGLVELQRYMQNENMVFEKKAGDTAYEGHMFPLFVTEQLDSCHEKEIRERTLWSFGL</sequence>
<dbReference type="Proteomes" id="UP000823775">
    <property type="component" value="Unassembled WGS sequence"/>
</dbReference>
<evidence type="ECO:0000313" key="2">
    <source>
        <dbReference type="Proteomes" id="UP000823775"/>
    </source>
</evidence>
<accession>A0ABS8UU02</accession>
<gene>
    <name evidence="1" type="ORF">HAX54_021301</name>
</gene>
<name>A0ABS8UU02_DATST</name>
<organism evidence="1 2">
    <name type="scientific">Datura stramonium</name>
    <name type="common">Jimsonweed</name>
    <name type="synonym">Common thornapple</name>
    <dbReference type="NCBI Taxonomy" id="4076"/>
    <lineage>
        <taxon>Eukaryota</taxon>
        <taxon>Viridiplantae</taxon>
        <taxon>Streptophyta</taxon>
        <taxon>Embryophyta</taxon>
        <taxon>Tracheophyta</taxon>
        <taxon>Spermatophyta</taxon>
        <taxon>Magnoliopsida</taxon>
        <taxon>eudicotyledons</taxon>
        <taxon>Gunneridae</taxon>
        <taxon>Pentapetalae</taxon>
        <taxon>asterids</taxon>
        <taxon>lamiids</taxon>
        <taxon>Solanales</taxon>
        <taxon>Solanaceae</taxon>
        <taxon>Solanoideae</taxon>
        <taxon>Datureae</taxon>
        <taxon>Datura</taxon>
    </lineage>
</organism>